<organism evidence="1 2">
    <name type="scientific">Pikeienuella piscinae</name>
    <dbReference type="NCBI Taxonomy" id="2748098"/>
    <lineage>
        <taxon>Bacteria</taxon>
        <taxon>Pseudomonadati</taxon>
        <taxon>Pseudomonadota</taxon>
        <taxon>Alphaproteobacteria</taxon>
        <taxon>Rhodobacterales</taxon>
        <taxon>Paracoccaceae</taxon>
        <taxon>Pikeienuella</taxon>
    </lineage>
</organism>
<sequence length="190" mass="19957">METVSGTIRARATCAVMGIFAAVLLGLVVLTPGASYAQATNESIGAKRDWSIFKQGAAADRQCWIVSQPVSSRALRGGKPVSVNRGDIFLMVAIRPGAQVLNEVSMIAGYPYRSGSSVKLKIGSDAFEMFTEGEGAWADSPESDAKLVAAMKRGVTAEVTGVSTRGTTTIDRFSLSGFTAALDEARALCK</sequence>
<name>A0A7L5BXK6_9RHOB</name>
<dbReference type="Gene3D" id="2.60.40.1880">
    <property type="entry name" value="Invasion associated locus B (IalB) protein"/>
    <property type="match status" value="1"/>
</dbReference>
<evidence type="ECO:0000313" key="2">
    <source>
        <dbReference type="Proteomes" id="UP000503336"/>
    </source>
</evidence>
<dbReference type="InterPro" id="IPR038696">
    <property type="entry name" value="IalB_sf"/>
</dbReference>
<protein>
    <recommendedName>
        <fullName evidence="3">Invasion associated locus B family protein</fullName>
    </recommendedName>
</protein>
<dbReference type="RefSeq" id="WP_165099752.1">
    <property type="nucleotide sequence ID" value="NZ_CP049056.1"/>
</dbReference>
<dbReference type="KEGG" id="hdh:G5B40_13930"/>
<reference evidence="1 2" key="1">
    <citation type="submission" date="2020-02" db="EMBL/GenBank/DDBJ databases">
        <title>complete genome sequence of Rhodobacteraceae bacterium.</title>
        <authorList>
            <person name="Park J."/>
            <person name="Kim Y.-S."/>
            <person name="Kim K.-H."/>
        </authorList>
    </citation>
    <scope>NUCLEOTIDE SEQUENCE [LARGE SCALE GENOMIC DNA]</scope>
    <source>
        <strain evidence="1 2">RR4-56</strain>
    </source>
</reference>
<gene>
    <name evidence="1" type="ORF">G5B40_13930</name>
</gene>
<keyword evidence="2" id="KW-1185">Reference proteome</keyword>
<dbReference type="Pfam" id="PF06776">
    <property type="entry name" value="IalB"/>
    <property type="match status" value="1"/>
</dbReference>
<accession>A0A7L5BXK6</accession>
<dbReference type="Proteomes" id="UP000503336">
    <property type="component" value="Chromosome"/>
</dbReference>
<dbReference type="EMBL" id="CP049056">
    <property type="protein sequence ID" value="QIE56462.1"/>
    <property type="molecule type" value="Genomic_DNA"/>
</dbReference>
<dbReference type="InterPro" id="IPR010642">
    <property type="entry name" value="Invasion_prot_B"/>
</dbReference>
<proteinExistence type="predicted"/>
<evidence type="ECO:0008006" key="3">
    <source>
        <dbReference type="Google" id="ProtNLM"/>
    </source>
</evidence>
<dbReference type="AlphaFoldDB" id="A0A7L5BXK6"/>
<evidence type="ECO:0000313" key="1">
    <source>
        <dbReference type="EMBL" id="QIE56462.1"/>
    </source>
</evidence>